<dbReference type="Pfam" id="PF19649">
    <property type="entry name" value="DUF6152"/>
    <property type="match status" value="1"/>
</dbReference>
<sequence>MQRRIFLHASAFAGLSAAGGAAWAHHGWSSFDQNRPIYLEGKVVEVKWRNPHAELVLEVPESLVLPADLAQRPVPAQSASIDGAALLGKAVLPTRRDRRWEIELAPLFRINQWKMPEVTVGTELSVVGFTFNGEAGAALVRAEYVFYGGKAYGLRSSPV</sequence>
<dbReference type="RefSeq" id="WP_310311331.1">
    <property type="nucleotide sequence ID" value="NZ_JAVDWU010000001.1"/>
</dbReference>
<keyword evidence="1" id="KW-0732">Signal</keyword>
<dbReference type="EMBL" id="JAVDWU010000001">
    <property type="protein sequence ID" value="MDR7148592.1"/>
    <property type="molecule type" value="Genomic_DNA"/>
</dbReference>
<gene>
    <name evidence="2" type="ORF">J2W49_000520</name>
</gene>
<evidence type="ECO:0000313" key="3">
    <source>
        <dbReference type="Proteomes" id="UP001265700"/>
    </source>
</evidence>
<feature type="chain" id="PRO_5045567112" evidence="1">
    <location>
        <begin position="25"/>
        <end position="159"/>
    </location>
</feature>
<name>A0ABU1WHX3_9BURK</name>
<reference evidence="2 3" key="1">
    <citation type="submission" date="2023-07" db="EMBL/GenBank/DDBJ databases">
        <title>Sorghum-associated microbial communities from plants grown in Nebraska, USA.</title>
        <authorList>
            <person name="Schachtman D."/>
        </authorList>
    </citation>
    <scope>NUCLEOTIDE SEQUENCE [LARGE SCALE GENOMIC DNA]</scope>
    <source>
        <strain evidence="2 3">4249</strain>
    </source>
</reference>
<protein>
    <submittedName>
        <fullName evidence="2">Uncharacterized protein</fullName>
    </submittedName>
</protein>
<keyword evidence="3" id="KW-1185">Reference proteome</keyword>
<feature type="signal peptide" evidence="1">
    <location>
        <begin position="1"/>
        <end position="24"/>
    </location>
</feature>
<dbReference type="Proteomes" id="UP001265700">
    <property type="component" value="Unassembled WGS sequence"/>
</dbReference>
<proteinExistence type="predicted"/>
<dbReference type="InterPro" id="IPR046150">
    <property type="entry name" value="DUF6152"/>
</dbReference>
<organism evidence="2 3">
    <name type="scientific">Hydrogenophaga palleronii</name>
    <dbReference type="NCBI Taxonomy" id="65655"/>
    <lineage>
        <taxon>Bacteria</taxon>
        <taxon>Pseudomonadati</taxon>
        <taxon>Pseudomonadota</taxon>
        <taxon>Betaproteobacteria</taxon>
        <taxon>Burkholderiales</taxon>
        <taxon>Comamonadaceae</taxon>
        <taxon>Hydrogenophaga</taxon>
    </lineage>
</organism>
<accession>A0ABU1WHX3</accession>
<evidence type="ECO:0000256" key="1">
    <source>
        <dbReference type="SAM" id="SignalP"/>
    </source>
</evidence>
<comment type="caution">
    <text evidence="2">The sequence shown here is derived from an EMBL/GenBank/DDBJ whole genome shotgun (WGS) entry which is preliminary data.</text>
</comment>
<evidence type="ECO:0000313" key="2">
    <source>
        <dbReference type="EMBL" id="MDR7148592.1"/>
    </source>
</evidence>